<dbReference type="InterPro" id="IPR037094">
    <property type="entry name" value="Glyco_hydro_38_cen_sf"/>
</dbReference>
<dbReference type="Pfam" id="PF01074">
    <property type="entry name" value="Glyco_hydro_38N"/>
    <property type="match status" value="1"/>
</dbReference>
<dbReference type="EMBL" id="CP043505">
    <property type="protein sequence ID" value="QEO14398.1"/>
    <property type="molecule type" value="Genomic_DNA"/>
</dbReference>
<feature type="domain" description="Glycoside hydrolase family 38 central" evidence="6">
    <location>
        <begin position="303"/>
        <end position="377"/>
    </location>
</feature>
<evidence type="ECO:0000313" key="7">
    <source>
        <dbReference type="EMBL" id="QEO14398.1"/>
    </source>
</evidence>
<evidence type="ECO:0000259" key="6">
    <source>
        <dbReference type="SMART" id="SM00872"/>
    </source>
</evidence>
<dbReference type="InterPro" id="IPR011330">
    <property type="entry name" value="Glyco_hydro/deAcase_b/a-brl"/>
</dbReference>
<dbReference type="GO" id="GO:0004559">
    <property type="term" value="F:alpha-mannosidase activity"/>
    <property type="evidence" value="ECO:0007669"/>
    <property type="project" value="InterPro"/>
</dbReference>
<dbReference type="InterPro" id="IPR011013">
    <property type="entry name" value="Gal_mutarotase_sf_dom"/>
</dbReference>
<evidence type="ECO:0000256" key="4">
    <source>
        <dbReference type="ARBA" id="ARBA00023295"/>
    </source>
</evidence>
<dbReference type="GO" id="GO:0006013">
    <property type="term" value="P:mannose metabolic process"/>
    <property type="evidence" value="ECO:0007669"/>
    <property type="project" value="InterPro"/>
</dbReference>
<evidence type="ECO:0000313" key="8">
    <source>
        <dbReference type="Proteomes" id="UP000324678"/>
    </source>
</evidence>
<dbReference type="Gene3D" id="1.20.1270.50">
    <property type="entry name" value="Glycoside hydrolase family 38, central domain"/>
    <property type="match status" value="1"/>
</dbReference>
<feature type="region of interest" description="Disordered" evidence="5">
    <location>
        <begin position="1"/>
        <end position="22"/>
    </location>
</feature>
<dbReference type="PANTHER" id="PTHR46017:SF2">
    <property type="entry name" value="MANNOSYLGLYCERATE HYDROLASE"/>
    <property type="match status" value="1"/>
</dbReference>
<proteinExistence type="inferred from homology"/>
<evidence type="ECO:0000256" key="2">
    <source>
        <dbReference type="ARBA" id="ARBA00022723"/>
    </source>
</evidence>
<dbReference type="SMART" id="SM00872">
    <property type="entry name" value="Alpha-mann_mid"/>
    <property type="match status" value="1"/>
</dbReference>
<dbReference type="OrthoDB" id="1049785at2"/>
<dbReference type="PANTHER" id="PTHR46017">
    <property type="entry name" value="ALPHA-MANNOSIDASE 2C1"/>
    <property type="match status" value="1"/>
</dbReference>
<dbReference type="SUPFAM" id="SSF74650">
    <property type="entry name" value="Galactose mutarotase-like"/>
    <property type="match status" value="1"/>
</dbReference>
<keyword evidence="3" id="KW-0378">Hydrolase</keyword>
<dbReference type="Gene3D" id="2.70.98.30">
    <property type="entry name" value="Golgi alpha-mannosidase II, domain 4"/>
    <property type="match status" value="1"/>
</dbReference>
<evidence type="ECO:0000256" key="5">
    <source>
        <dbReference type="SAM" id="MobiDB-lite"/>
    </source>
</evidence>
<dbReference type="InterPro" id="IPR027291">
    <property type="entry name" value="Glyco_hydro_38_N_sf"/>
</dbReference>
<dbReference type="GO" id="GO:0009313">
    <property type="term" value="P:oligosaccharide catabolic process"/>
    <property type="evidence" value="ECO:0007669"/>
    <property type="project" value="TreeGrafter"/>
</dbReference>
<dbReference type="InterPro" id="IPR028995">
    <property type="entry name" value="Glyco_hydro_57/38_cen_sf"/>
</dbReference>
<protein>
    <submittedName>
        <fullName evidence="7">Alpha-mannosidase</fullName>
    </submittedName>
</protein>
<comment type="similarity">
    <text evidence="1">Belongs to the glycosyl hydrolase 38 family.</text>
</comment>
<keyword evidence="8" id="KW-1185">Reference proteome</keyword>
<evidence type="ECO:0000256" key="3">
    <source>
        <dbReference type="ARBA" id="ARBA00022801"/>
    </source>
</evidence>
<keyword evidence="2" id="KW-0479">Metal-binding</keyword>
<accession>A0A5C1YFE6</accession>
<dbReference type="InterPro" id="IPR015341">
    <property type="entry name" value="Glyco_hydro_38_cen"/>
</dbReference>
<dbReference type="Gene3D" id="3.20.110.10">
    <property type="entry name" value="Glycoside hydrolase 38, N terminal domain"/>
    <property type="match status" value="1"/>
</dbReference>
<name>A0A5C1YFE6_9MICO</name>
<dbReference type="AlphaFoldDB" id="A0A5C1YFE6"/>
<evidence type="ECO:0000256" key="1">
    <source>
        <dbReference type="ARBA" id="ARBA00009792"/>
    </source>
</evidence>
<dbReference type="Proteomes" id="UP000324678">
    <property type="component" value="Chromosome"/>
</dbReference>
<dbReference type="SUPFAM" id="SSF88713">
    <property type="entry name" value="Glycoside hydrolase/deacetylase"/>
    <property type="match status" value="1"/>
</dbReference>
<dbReference type="GO" id="GO:0046872">
    <property type="term" value="F:metal ion binding"/>
    <property type="evidence" value="ECO:0007669"/>
    <property type="project" value="UniProtKB-KW"/>
</dbReference>
<organism evidence="7 8">
    <name type="scientific">Agromyces intestinalis</name>
    <dbReference type="NCBI Taxonomy" id="2592652"/>
    <lineage>
        <taxon>Bacteria</taxon>
        <taxon>Bacillati</taxon>
        <taxon>Actinomycetota</taxon>
        <taxon>Actinomycetes</taxon>
        <taxon>Micrococcales</taxon>
        <taxon>Microbacteriaceae</taxon>
        <taxon>Agromyces</taxon>
    </lineage>
</organism>
<keyword evidence="4" id="KW-0326">Glycosidase</keyword>
<dbReference type="KEGG" id="ail:FLP10_08165"/>
<gene>
    <name evidence="7" type="ORF">FLP10_08165</name>
</gene>
<dbReference type="GO" id="GO:0030246">
    <property type="term" value="F:carbohydrate binding"/>
    <property type="evidence" value="ECO:0007669"/>
    <property type="project" value="InterPro"/>
</dbReference>
<sequence>MTQPTNPTADSMPKTEEPTMPAPDELVIVPHTHWDREWYEPHDVFRLRLVHMLDRLLTTLEQNPDFRFTLDGQAAAVDDYLEIRPEQRERVAAAVERGQLAIGPFLILLDEFLCDGETIVRNLELGLKSSRRIGPEMRVGYLPDMFGHAAQMPQLLRGFGIRHAALWRGVPARVDRHAFAWRSPDGSVVRTEYLLDGYGNALDLFALPGQLEQLVAEYGRSIASWYGADPILGMLGTDHSAPPADLMDVVGAATEAGIATRLSVDTIEGYVRRVASEWDAGDDTALDGWPAVDGELRSHARGNLLPGVFSIRTNLKRAMADAERRLLVAERLDAAFGADDHRAFFDTAWYRLVESTAHDSVTGCGVDATADEVENRLVTAAHVARGVVLRTMERLAAAVPPERFVVANPAGFARRAHVEVRLDDPARRELGSGVQLLDGFPEVLGDEVMRTSDLRRLLARIHGRELFGQLINDWRFTDEGLRFDVAEAPVGEFDLAAFVVELERRIASDPDDARTWRVEIIAAPRRRAIVGVDVGGLAAVEVDPATATSLGHTGGDVVRVGADGRTLANASLAVVVGETGSVRIETAGGAGGERTVLEDALRLVDEGDRGDSYNYGPMAAGTVVDTPDAVEITVLESGPIRGRVLVRRRYTLPASIDAIDPDRRVAAQVPLDVDTVLELREGEPMLRVTVEFTNLAADHRMRLLVPTGASELPTSAAAGQYAVTERGRSGEGGWGEFPLPTFPAARFAAAGAATLLVTKHSEYELVADEASGQDALALTLVRSVGLMSVNIHPLRDEPAGAQFPVPGAQYLGARVRTEFAVLPSPDGWAAADAPRWAELLRSEPEVARGTRGGPAVVGGVAGAGGAADAAGLPDVSVLEVGGSVVLESFRRVEAADGTGALEARFVNYGTSPARLAAVASGTWDRTDLTGRVIERDVDLAGFMMGPARIETFRSRGSAPDRG</sequence>
<reference evidence="7 8" key="1">
    <citation type="submission" date="2019-09" db="EMBL/GenBank/DDBJ databases">
        <title>Genome sequencing of strain KACC 19306.</title>
        <authorList>
            <person name="Heo J."/>
            <person name="Kim S.-J."/>
            <person name="Kim J.-S."/>
            <person name="Hong S.-B."/>
            <person name="Kwon S.-W."/>
        </authorList>
    </citation>
    <scope>NUCLEOTIDE SEQUENCE [LARGE SCALE GENOMIC DNA]</scope>
    <source>
        <strain evidence="7 8">KACC 19306</strain>
    </source>
</reference>
<dbReference type="SUPFAM" id="SSF88688">
    <property type="entry name" value="Families 57/38 glycoside transferase middle domain"/>
    <property type="match status" value="1"/>
</dbReference>
<dbReference type="InterPro" id="IPR000602">
    <property type="entry name" value="Glyco_hydro_38_N"/>
</dbReference>
<dbReference type="RefSeq" id="WP_149160419.1">
    <property type="nucleotide sequence ID" value="NZ_CP043505.1"/>
</dbReference>